<evidence type="ECO:0000256" key="2">
    <source>
        <dbReference type="SAM" id="MobiDB-lite"/>
    </source>
</evidence>
<feature type="region of interest" description="Disordered" evidence="2">
    <location>
        <begin position="71"/>
        <end position="205"/>
    </location>
</feature>
<dbReference type="Pfam" id="PF05760">
    <property type="entry name" value="IER"/>
    <property type="match status" value="1"/>
</dbReference>
<dbReference type="Ensembl" id="ENSPKIT00000040265.1">
    <property type="protein sequence ID" value="ENSPKIP00000015791.1"/>
    <property type="gene ID" value="ENSPKIG00000002367.1"/>
</dbReference>
<dbReference type="InterPro" id="IPR008653">
    <property type="entry name" value="IER"/>
</dbReference>
<protein>
    <submittedName>
        <fullName evidence="3">Immediate early response 5</fullName>
    </submittedName>
</protein>
<dbReference type="STRING" id="1676925.ENSPKIP00000015791"/>
<dbReference type="GeneTree" id="ENSGT00900000141021"/>
<name>A0A3B3RDQ7_9TELE</name>
<dbReference type="PANTHER" id="PTHR15895">
    <property type="entry name" value="IMMEDIATE EARLY RESPONSE GENE"/>
    <property type="match status" value="1"/>
</dbReference>
<reference evidence="3" key="1">
    <citation type="submission" date="2025-08" db="UniProtKB">
        <authorList>
            <consortium name="Ensembl"/>
        </authorList>
    </citation>
    <scope>IDENTIFICATION</scope>
</reference>
<keyword evidence="4" id="KW-1185">Reference proteome</keyword>
<sequence length="263" mass="27787">MHRNKMAMRHAEVRASTLRTSQPCSGFLPWGNLEAHRIMSISLGKIYNSRVQRGGIKLHKNLLVSLVLRSARQRSETESRETLRAPETNAQASVEVAAERNAEEPASSSDYNWPQGGETDEERAPGQAEDSTQVPSCPVPESRFECGAANADEGPQSPAAAAPCCTRKRSAGKSPYAGSPVKRPRPGSVPPANTEGGDASEDMDTGNVSSLITIFGSSFSGLLSKDGAQAEPGAADGDSGSGTICCEQMLPNLSPWSTAIVAF</sequence>
<reference evidence="3" key="2">
    <citation type="submission" date="2025-09" db="UniProtKB">
        <authorList>
            <consortium name="Ensembl"/>
        </authorList>
    </citation>
    <scope>IDENTIFICATION</scope>
</reference>
<evidence type="ECO:0000313" key="3">
    <source>
        <dbReference type="Ensembl" id="ENSPKIP00000015791.1"/>
    </source>
</evidence>
<comment type="similarity">
    <text evidence="1">Belongs to the IER family.</text>
</comment>
<dbReference type="Proteomes" id="UP000261540">
    <property type="component" value="Unplaced"/>
</dbReference>
<proteinExistence type="inferred from homology"/>
<dbReference type="AlphaFoldDB" id="A0A3B3RDQ7"/>
<evidence type="ECO:0000256" key="1">
    <source>
        <dbReference type="ARBA" id="ARBA00006186"/>
    </source>
</evidence>
<evidence type="ECO:0000313" key="4">
    <source>
        <dbReference type="Proteomes" id="UP000261540"/>
    </source>
</evidence>
<feature type="compositionally biased region" description="Basic and acidic residues" evidence="2">
    <location>
        <begin position="73"/>
        <end position="84"/>
    </location>
</feature>
<organism evidence="3 4">
    <name type="scientific">Paramormyrops kingsleyae</name>
    <dbReference type="NCBI Taxonomy" id="1676925"/>
    <lineage>
        <taxon>Eukaryota</taxon>
        <taxon>Metazoa</taxon>
        <taxon>Chordata</taxon>
        <taxon>Craniata</taxon>
        <taxon>Vertebrata</taxon>
        <taxon>Euteleostomi</taxon>
        <taxon>Actinopterygii</taxon>
        <taxon>Neopterygii</taxon>
        <taxon>Teleostei</taxon>
        <taxon>Osteoglossocephala</taxon>
        <taxon>Osteoglossomorpha</taxon>
        <taxon>Osteoglossiformes</taxon>
        <taxon>Mormyridae</taxon>
        <taxon>Paramormyrops</taxon>
    </lineage>
</organism>
<accession>A0A3B3RDQ7</accession>